<keyword evidence="2" id="KW-1185">Reference proteome</keyword>
<evidence type="ECO:0000313" key="2">
    <source>
        <dbReference type="Proteomes" id="UP001060085"/>
    </source>
</evidence>
<dbReference type="EMBL" id="CM044707">
    <property type="protein sequence ID" value="KAI5652251.1"/>
    <property type="molecule type" value="Genomic_DNA"/>
</dbReference>
<organism evidence="1 2">
    <name type="scientific">Catharanthus roseus</name>
    <name type="common">Madagascar periwinkle</name>
    <name type="synonym">Vinca rosea</name>
    <dbReference type="NCBI Taxonomy" id="4058"/>
    <lineage>
        <taxon>Eukaryota</taxon>
        <taxon>Viridiplantae</taxon>
        <taxon>Streptophyta</taxon>
        <taxon>Embryophyta</taxon>
        <taxon>Tracheophyta</taxon>
        <taxon>Spermatophyta</taxon>
        <taxon>Magnoliopsida</taxon>
        <taxon>eudicotyledons</taxon>
        <taxon>Gunneridae</taxon>
        <taxon>Pentapetalae</taxon>
        <taxon>asterids</taxon>
        <taxon>lamiids</taxon>
        <taxon>Gentianales</taxon>
        <taxon>Apocynaceae</taxon>
        <taxon>Rauvolfioideae</taxon>
        <taxon>Vinceae</taxon>
        <taxon>Catharanthinae</taxon>
        <taxon>Catharanthus</taxon>
    </lineage>
</organism>
<proteinExistence type="predicted"/>
<protein>
    <submittedName>
        <fullName evidence="1">Uncharacterized protein</fullName>
    </submittedName>
</protein>
<dbReference type="Proteomes" id="UP001060085">
    <property type="component" value="Linkage Group LG07"/>
</dbReference>
<gene>
    <name evidence="1" type="ORF">M9H77_29438</name>
</gene>
<accession>A0ACB9ZVA8</accession>
<reference evidence="2" key="1">
    <citation type="journal article" date="2023" name="Nat. Plants">
        <title>Single-cell RNA sequencing provides a high-resolution roadmap for understanding the multicellular compartmentation of specialized metabolism.</title>
        <authorList>
            <person name="Sun S."/>
            <person name="Shen X."/>
            <person name="Li Y."/>
            <person name="Li Y."/>
            <person name="Wang S."/>
            <person name="Li R."/>
            <person name="Zhang H."/>
            <person name="Shen G."/>
            <person name="Guo B."/>
            <person name="Wei J."/>
            <person name="Xu J."/>
            <person name="St-Pierre B."/>
            <person name="Chen S."/>
            <person name="Sun C."/>
        </authorList>
    </citation>
    <scope>NUCLEOTIDE SEQUENCE [LARGE SCALE GENOMIC DNA]</scope>
</reference>
<evidence type="ECO:0000313" key="1">
    <source>
        <dbReference type="EMBL" id="KAI5652251.1"/>
    </source>
</evidence>
<comment type="caution">
    <text evidence="1">The sequence shown here is derived from an EMBL/GenBank/DDBJ whole genome shotgun (WGS) entry which is preliminary data.</text>
</comment>
<name>A0ACB9ZVA8_CATRO</name>
<sequence>MKGNENGKKYSENDENGAIDKNSATYRAREKRDFPLSISIVATSEVEAKRAAYCFFLEDCPVDLAGAEGAGALSIKGIGLLSPKTMANVKVTTHLTFRGESLLSLTDYECFTMSKDTQRPTAHNEGTSDGPHVNMDPMMAIIQELQRRRNNVGNVTPNTQRGYGNLNLDGPYDISVESTYQLHEGIRHGGIGGRGNQRPHEEFQRDEAWHKENLGDNYGGNPYVGQEYLAQLKSLQLFKAPPWNKPLDLESLQVFNFVEQQHNFYP</sequence>